<dbReference type="PANTHER" id="PTHR45913">
    <property type="entry name" value="EPM2A-INTERACTING PROTEIN 1"/>
    <property type="match status" value="1"/>
</dbReference>
<comment type="caution">
    <text evidence="1">The sequence shown here is derived from an EMBL/GenBank/DDBJ whole genome shotgun (WGS) entry which is preliminary data.</text>
</comment>
<keyword evidence="2" id="KW-1185">Reference proteome</keyword>
<organism evidence="1 2">
    <name type="scientific">Polyodon spathula</name>
    <name type="common">North American paddlefish</name>
    <name type="synonym">Squalus spathula</name>
    <dbReference type="NCBI Taxonomy" id="7913"/>
    <lineage>
        <taxon>Eukaryota</taxon>
        <taxon>Metazoa</taxon>
        <taxon>Chordata</taxon>
        <taxon>Craniata</taxon>
        <taxon>Vertebrata</taxon>
        <taxon>Euteleostomi</taxon>
        <taxon>Actinopterygii</taxon>
        <taxon>Chondrostei</taxon>
        <taxon>Acipenseriformes</taxon>
        <taxon>Polyodontidae</taxon>
        <taxon>Polyodon</taxon>
    </lineage>
</organism>
<evidence type="ECO:0000313" key="1">
    <source>
        <dbReference type="EMBL" id="MBN3278976.1"/>
    </source>
</evidence>
<name>A0ABS2XYF7_POLSP</name>
<protein>
    <submittedName>
        <fullName evidence="1">GTD2A protein</fullName>
    </submittedName>
</protein>
<gene>
    <name evidence="1" type="primary">Gtf2ird2_0</name>
    <name evidence="1" type="ORF">GTO93_0000283</name>
</gene>
<accession>A0ABS2XYF7</accession>
<evidence type="ECO:0000313" key="2">
    <source>
        <dbReference type="Proteomes" id="UP001166093"/>
    </source>
</evidence>
<feature type="non-terminal residue" evidence="1">
    <location>
        <position position="1"/>
    </location>
</feature>
<sequence length="206" mass="24007">LLDVAAMHLTTTANNTFQQLEKCARKMQWEKLIGLTDRVPPMCGEKNWLWCAKNYRRAKCLNHWQFQKLLAELNAQYGDLPHQTEVHWLSHGAVPARFFEFHQEILICDITEQLNNLKVQGCKQVITEMYDGVKALQLKFHVWGKTQAARFQIFASSSTYFCEHLFSLLKIYKSAQRSLLNDKHLHSVLKIFSAQNMNPDIDKLDL</sequence>
<reference evidence="1" key="1">
    <citation type="journal article" date="2021" name="Cell">
        <title>Tracing the genetic footprints of vertebrate landing in non-teleost ray-finned fishes.</title>
        <authorList>
            <person name="Bi X."/>
            <person name="Wang K."/>
            <person name="Yang L."/>
            <person name="Pan H."/>
            <person name="Jiang H."/>
            <person name="Wei Q."/>
            <person name="Fang M."/>
            <person name="Yu H."/>
            <person name="Zhu C."/>
            <person name="Cai Y."/>
            <person name="He Y."/>
            <person name="Gan X."/>
            <person name="Zeng H."/>
            <person name="Yu D."/>
            <person name="Zhu Y."/>
            <person name="Jiang H."/>
            <person name="Qiu Q."/>
            <person name="Yang H."/>
            <person name="Zhang Y.E."/>
            <person name="Wang W."/>
            <person name="Zhu M."/>
            <person name="He S."/>
            <person name="Zhang G."/>
        </authorList>
    </citation>
    <scope>NUCLEOTIDE SEQUENCE</scope>
    <source>
        <strain evidence="1">Pddl_001</strain>
    </source>
</reference>
<dbReference type="Proteomes" id="UP001166093">
    <property type="component" value="Unassembled WGS sequence"/>
</dbReference>
<proteinExistence type="predicted"/>
<dbReference type="EMBL" id="JAAWVQ010084183">
    <property type="protein sequence ID" value="MBN3278976.1"/>
    <property type="molecule type" value="Genomic_DNA"/>
</dbReference>
<feature type="non-terminal residue" evidence="1">
    <location>
        <position position="206"/>
    </location>
</feature>
<dbReference type="PANTHER" id="PTHR45913:SF5">
    <property type="entry name" value="GENERAL TRANSCRIPTION FACTOR II-I REPEAT DOMAIN-CONTAINING PROTEIN 2A-LIKE PROTEIN"/>
    <property type="match status" value="1"/>
</dbReference>